<comment type="caution">
    <text evidence="1">The sequence shown here is derived from an EMBL/GenBank/DDBJ whole genome shotgun (WGS) entry which is preliminary data.</text>
</comment>
<organism evidence="1">
    <name type="scientific">marine sediment metagenome</name>
    <dbReference type="NCBI Taxonomy" id="412755"/>
    <lineage>
        <taxon>unclassified sequences</taxon>
        <taxon>metagenomes</taxon>
        <taxon>ecological metagenomes</taxon>
    </lineage>
</organism>
<sequence>SIPYEYPIQSYWITAQNELAFNSPMKYSFTNIIIEYIPQLDLIYNSTDGNWYLPDSFSGVDFSFTNPFFISDLWVNETYYGTYVHPSVNVSYTLGSNIFGIYVIFDDPVNSDSTVKGSVHFGKRNEINLYRFSLEDNLLFAYNILNEAEDYQGGTLQLGINIGFKDVIYSELTQVSGDNYKLSVNLYQLDLITGHNKTIGSAIINLDSQNLGFHYYTLNLDLNNVNYGTQGNTLLLETITREKDFDLLISIESSATSFIVDGNLFKGKFAQELLSANLVISTDQSQLKYNGTNVQEPYIPITQSDLLLSQSSSGAYLFDSTSLLYDFVFQISELRVGSTILTNNINYLFDDVEKSITLIGIYKDYDGILSADISYKAFEWSKDSIS</sequence>
<dbReference type="AlphaFoldDB" id="A0A0F9AKN3"/>
<gene>
    <name evidence="1" type="ORF">LCGC14_2900640</name>
</gene>
<name>A0A0F9AKN3_9ZZZZ</name>
<reference evidence="1" key="1">
    <citation type="journal article" date="2015" name="Nature">
        <title>Complex archaea that bridge the gap between prokaryotes and eukaryotes.</title>
        <authorList>
            <person name="Spang A."/>
            <person name="Saw J.H."/>
            <person name="Jorgensen S.L."/>
            <person name="Zaremba-Niedzwiedzka K."/>
            <person name="Martijn J."/>
            <person name="Lind A.E."/>
            <person name="van Eijk R."/>
            <person name="Schleper C."/>
            <person name="Guy L."/>
            <person name="Ettema T.J."/>
        </authorList>
    </citation>
    <scope>NUCLEOTIDE SEQUENCE</scope>
</reference>
<protein>
    <submittedName>
        <fullName evidence="1">Uncharacterized protein</fullName>
    </submittedName>
</protein>
<accession>A0A0F9AKN3</accession>
<evidence type="ECO:0000313" key="1">
    <source>
        <dbReference type="EMBL" id="KKK72761.1"/>
    </source>
</evidence>
<proteinExistence type="predicted"/>
<dbReference type="EMBL" id="LAZR01057096">
    <property type="protein sequence ID" value="KKK72761.1"/>
    <property type="molecule type" value="Genomic_DNA"/>
</dbReference>
<feature type="non-terminal residue" evidence="1">
    <location>
        <position position="386"/>
    </location>
</feature>
<feature type="non-terminal residue" evidence="1">
    <location>
        <position position="1"/>
    </location>
</feature>